<dbReference type="RefSeq" id="XP_070916508.1">
    <property type="nucleotide sequence ID" value="XM_071060407.1"/>
</dbReference>
<organism evidence="2 3">
    <name type="scientific">Madurella fahalii</name>
    <dbReference type="NCBI Taxonomy" id="1157608"/>
    <lineage>
        <taxon>Eukaryota</taxon>
        <taxon>Fungi</taxon>
        <taxon>Dikarya</taxon>
        <taxon>Ascomycota</taxon>
        <taxon>Pezizomycotina</taxon>
        <taxon>Sordariomycetes</taxon>
        <taxon>Sordariomycetidae</taxon>
        <taxon>Sordariales</taxon>
        <taxon>Sordariales incertae sedis</taxon>
        <taxon>Madurella</taxon>
    </lineage>
</organism>
<keyword evidence="3" id="KW-1185">Reference proteome</keyword>
<feature type="compositionally biased region" description="Low complexity" evidence="1">
    <location>
        <begin position="178"/>
        <end position="194"/>
    </location>
</feature>
<accession>A0ABQ0GAI1</accession>
<gene>
    <name evidence="2" type="ORF">MFIFM68171_04987</name>
</gene>
<dbReference type="Proteomes" id="UP001628179">
    <property type="component" value="Unassembled WGS sequence"/>
</dbReference>
<protein>
    <submittedName>
        <fullName evidence="2">Uncharacterized protein</fullName>
    </submittedName>
</protein>
<name>A0ABQ0GAI1_9PEZI</name>
<dbReference type="GeneID" id="98175730"/>
<evidence type="ECO:0000313" key="3">
    <source>
        <dbReference type="Proteomes" id="UP001628179"/>
    </source>
</evidence>
<evidence type="ECO:0000256" key="1">
    <source>
        <dbReference type="SAM" id="MobiDB-lite"/>
    </source>
</evidence>
<comment type="caution">
    <text evidence="2">The sequence shown here is derived from an EMBL/GenBank/DDBJ whole genome shotgun (WGS) entry which is preliminary data.</text>
</comment>
<feature type="region of interest" description="Disordered" evidence="1">
    <location>
        <begin position="163"/>
        <end position="220"/>
    </location>
</feature>
<evidence type="ECO:0000313" key="2">
    <source>
        <dbReference type="EMBL" id="GAB1314777.1"/>
    </source>
</evidence>
<sequence>MCLFTRVQYGCGHPSTYDRDIDDCPIVRAQIAAGYEKGSITPCSQPADPQDFDYPKYREKCPECYKRYKKEMEARFDAEWDFRVANANADGQDEVIRRIDEWMEAMDQQREASIEQWEADSKIIDQDPTIEYDIWLEQVFQSLDTYVTELTRQAVNEKETGLSLYDVQPSGSLGSGAGPARSSSGGSETQSLARSRQRREQRERMRARRRELSAPNTTWI</sequence>
<reference evidence="2 3" key="1">
    <citation type="submission" date="2024-09" db="EMBL/GenBank/DDBJ databases">
        <title>Itraconazole resistance in Madurella fahalii resulting from another homologue of gene encoding cytochrome P450 14-alpha sterol demethylase (CYP51).</title>
        <authorList>
            <person name="Yoshioka I."/>
            <person name="Fahal A.H."/>
            <person name="Kaneko S."/>
            <person name="Yaguchi T."/>
        </authorList>
    </citation>
    <scope>NUCLEOTIDE SEQUENCE [LARGE SCALE GENOMIC DNA]</scope>
    <source>
        <strain evidence="2 3">IFM 68171</strain>
    </source>
</reference>
<proteinExistence type="predicted"/>
<dbReference type="EMBL" id="BAAFSV010000002">
    <property type="protein sequence ID" value="GAB1314777.1"/>
    <property type="molecule type" value="Genomic_DNA"/>
</dbReference>